<reference evidence="1 2" key="1">
    <citation type="submission" date="2010-09" db="EMBL/GenBank/DDBJ databases">
        <authorList>
            <person name="Daugherty S.C."/>
            <person name="Tallon L.J."/>
            <person name="Jones K.M."/>
            <person name="Liu X."/>
            <person name="Kilian M."/>
            <person name="Tettelin H."/>
        </authorList>
    </citation>
    <scope>NUCLEOTIDE SEQUENCE [LARGE SCALE GENOMIC DNA]</scope>
    <source>
        <strain evidence="1 2">SK597</strain>
    </source>
</reference>
<protein>
    <submittedName>
        <fullName evidence="1">Uncharacterized protein</fullName>
    </submittedName>
</protein>
<comment type="caution">
    <text evidence="1">The sequence shown here is derived from an EMBL/GenBank/DDBJ whole genome shotgun (WGS) entry which is preliminary data.</text>
</comment>
<sequence length="51" mass="6053">MILGSLDFTDDHTHDSFMDCVVWSDEDFYHICFIVGRFTWFSPEIEFLSSI</sequence>
<dbReference type="EMBL" id="AEDV01000094">
    <property type="protein sequence ID" value="EFN99710.1"/>
    <property type="molecule type" value="Genomic_DNA"/>
</dbReference>
<dbReference type="AlphaFoldDB" id="E1LUY1"/>
<proteinExistence type="predicted"/>
<dbReference type="Proteomes" id="UP000003316">
    <property type="component" value="Unassembled WGS sequence"/>
</dbReference>
<evidence type="ECO:0000313" key="2">
    <source>
        <dbReference type="Proteomes" id="UP000003316"/>
    </source>
</evidence>
<gene>
    <name evidence="1" type="ORF">SMSK597_1777</name>
</gene>
<evidence type="ECO:0000313" key="1">
    <source>
        <dbReference type="EMBL" id="EFN99710.1"/>
    </source>
</evidence>
<name>E1LUY1_STRMT</name>
<organism evidence="1 2">
    <name type="scientific">Streptococcus mitis SK597</name>
    <dbReference type="NCBI Taxonomy" id="585204"/>
    <lineage>
        <taxon>Bacteria</taxon>
        <taxon>Bacillati</taxon>
        <taxon>Bacillota</taxon>
        <taxon>Bacilli</taxon>
        <taxon>Lactobacillales</taxon>
        <taxon>Streptococcaceae</taxon>
        <taxon>Streptococcus</taxon>
        <taxon>Streptococcus mitis group</taxon>
    </lineage>
</organism>
<accession>E1LUY1</accession>